<reference evidence="3" key="1">
    <citation type="submission" date="2012-12" db="EMBL/GenBank/DDBJ databases">
        <authorList>
            <person name="Hellsten U."/>
            <person name="Grimwood J."/>
            <person name="Chapman J.A."/>
            <person name="Shapiro H."/>
            <person name="Aerts A."/>
            <person name="Otillar R.P."/>
            <person name="Terry A.Y."/>
            <person name="Boore J.L."/>
            <person name="Simakov O."/>
            <person name="Marletaz F."/>
            <person name="Cho S.-J."/>
            <person name="Edsinger-Gonzales E."/>
            <person name="Havlak P."/>
            <person name="Kuo D.-H."/>
            <person name="Larsson T."/>
            <person name="Lv J."/>
            <person name="Arendt D."/>
            <person name="Savage R."/>
            <person name="Osoegawa K."/>
            <person name="de Jong P."/>
            <person name="Lindberg D.R."/>
            <person name="Seaver E.C."/>
            <person name="Weisblat D.A."/>
            <person name="Putnam N.H."/>
            <person name="Grigoriev I.V."/>
            <person name="Rokhsar D.S."/>
        </authorList>
    </citation>
    <scope>NUCLEOTIDE SEQUENCE</scope>
    <source>
        <strain evidence="3">I ESC-2004</strain>
    </source>
</reference>
<evidence type="ECO:0000313" key="3">
    <source>
        <dbReference type="Proteomes" id="UP000014760"/>
    </source>
</evidence>
<dbReference type="HOGENOM" id="CLU_1779216_0_0_1"/>
<sequence length="146" mass="17890">MGLKSDWWRAVNRIAMDYNLDGVYYMLKYRRLSAEGKRLARIPDEWVEEMAKEKVEGKVKHRELEKWRGKLKGTERKRRYAEETKDLRMEREDVRPEGVCIRRHYNRNKNKNMNNDITVHDNNGIDEVQNPIRKTLYYNYGWYKYI</sequence>
<organism evidence="1">
    <name type="scientific">Capitella teleta</name>
    <name type="common">Polychaete worm</name>
    <dbReference type="NCBI Taxonomy" id="283909"/>
    <lineage>
        <taxon>Eukaryota</taxon>
        <taxon>Metazoa</taxon>
        <taxon>Spiralia</taxon>
        <taxon>Lophotrochozoa</taxon>
        <taxon>Annelida</taxon>
        <taxon>Polychaeta</taxon>
        <taxon>Sedentaria</taxon>
        <taxon>Scolecida</taxon>
        <taxon>Capitellidae</taxon>
        <taxon>Capitella</taxon>
    </lineage>
</organism>
<dbReference type="Proteomes" id="UP000014760">
    <property type="component" value="Unassembled WGS sequence"/>
</dbReference>
<dbReference type="EnsemblMetazoa" id="CapteT203458">
    <property type="protein sequence ID" value="CapteP203458"/>
    <property type="gene ID" value="CapteG203458"/>
</dbReference>
<evidence type="ECO:0000313" key="1">
    <source>
        <dbReference type="EMBL" id="ELT94214.1"/>
    </source>
</evidence>
<dbReference type="EMBL" id="AMQN01012428">
    <property type="status" value="NOT_ANNOTATED_CDS"/>
    <property type="molecule type" value="Genomic_DNA"/>
</dbReference>
<reference evidence="2" key="3">
    <citation type="submission" date="2015-06" db="UniProtKB">
        <authorList>
            <consortium name="EnsemblMetazoa"/>
        </authorList>
    </citation>
    <scope>IDENTIFICATION</scope>
</reference>
<dbReference type="EMBL" id="KB309512">
    <property type="protein sequence ID" value="ELT94214.1"/>
    <property type="molecule type" value="Genomic_DNA"/>
</dbReference>
<proteinExistence type="predicted"/>
<name>R7TKH9_CAPTE</name>
<dbReference type="AlphaFoldDB" id="R7TKH9"/>
<reference evidence="1 3" key="2">
    <citation type="journal article" date="2013" name="Nature">
        <title>Insights into bilaterian evolution from three spiralian genomes.</title>
        <authorList>
            <person name="Simakov O."/>
            <person name="Marletaz F."/>
            <person name="Cho S.J."/>
            <person name="Edsinger-Gonzales E."/>
            <person name="Havlak P."/>
            <person name="Hellsten U."/>
            <person name="Kuo D.H."/>
            <person name="Larsson T."/>
            <person name="Lv J."/>
            <person name="Arendt D."/>
            <person name="Savage R."/>
            <person name="Osoegawa K."/>
            <person name="de Jong P."/>
            <person name="Grimwood J."/>
            <person name="Chapman J.A."/>
            <person name="Shapiro H."/>
            <person name="Aerts A."/>
            <person name="Otillar R.P."/>
            <person name="Terry A.Y."/>
            <person name="Boore J.L."/>
            <person name="Grigoriev I.V."/>
            <person name="Lindberg D.R."/>
            <person name="Seaver E.C."/>
            <person name="Weisblat D.A."/>
            <person name="Putnam N.H."/>
            <person name="Rokhsar D.S."/>
        </authorList>
    </citation>
    <scope>NUCLEOTIDE SEQUENCE</scope>
    <source>
        <strain evidence="1 3">I ESC-2004</strain>
    </source>
</reference>
<gene>
    <name evidence="1" type="ORF">CAPTEDRAFT_203458</name>
</gene>
<keyword evidence="3" id="KW-1185">Reference proteome</keyword>
<protein>
    <submittedName>
        <fullName evidence="1 2">Uncharacterized protein</fullName>
    </submittedName>
</protein>
<accession>R7TKH9</accession>
<evidence type="ECO:0000313" key="2">
    <source>
        <dbReference type="EnsemblMetazoa" id="CapteP203458"/>
    </source>
</evidence>